<dbReference type="InterPro" id="IPR036291">
    <property type="entry name" value="NAD(P)-bd_dom_sf"/>
</dbReference>
<dbReference type="Pfam" id="PF00106">
    <property type="entry name" value="adh_short"/>
    <property type="match status" value="1"/>
</dbReference>
<reference evidence="6" key="1">
    <citation type="journal article" date="2019" name="Int. J. Syst. Evol. Microbiol.">
        <title>The Global Catalogue of Microorganisms (GCM) 10K type strain sequencing project: providing services to taxonomists for standard genome sequencing and annotation.</title>
        <authorList>
            <consortium name="The Broad Institute Genomics Platform"/>
            <consortium name="The Broad Institute Genome Sequencing Center for Infectious Disease"/>
            <person name="Wu L."/>
            <person name="Ma J."/>
        </authorList>
    </citation>
    <scope>NUCLEOTIDE SEQUENCE [LARGE SCALE GENOMIC DNA]</scope>
    <source>
        <strain evidence="6">IBRC-M 10908</strain>
    </source>
</reference>
<dbReference type="CDD" id="cd05324">
    <property type="entry name" value="carb_red_PTCR-like_SDR_c"/>
    <property type="match status" value="1"/>
</dbReference>
<comment type="similarity">
    <text evidence="1 4">Belongs to the short-chain dehydrogenases/reductases (SDR) family.</text>
</comment>
<evidence type="ECO:0000313" key="6">
    <source>
        <dbReference type="Proteomes" id="UP001595823"/>
    </source>
</evidence>
<keyword evidence="3" id="KW-0560">Oxidoreductase</keyword>
<evidence type="ECO:0000256" key="3">
    <source>
        <dbReference type="ARBA" id="ARBA00023002"/>
    </source>
</evidence>
<sequence length="252" mass="26118">MTEKIALITGANKGLGYETAAQLGRRGVTVLVGARSAERGEKAAASLCDEGIDASHVPLDVTDEDSVAAAARRVESAHGRLDILVNNAGIAMGDGDGNTSSLTVATARQVFETNVLGVVSVTNAFLPLIRRSEAGRIVMVSSEVGSIATMLRTDTPEPIPALQPGAYGASKSALNALTVSYAKEFRDSSIKVNAVTPGYTATDINGHQGWRTVEQGAAVLVEMALIGPDGPTGAFRHDGTIEFLDSDGAVPW</sequence>
<dbReference type="InterPro" id="IPR045313">
    <property type="entry name" value="CBR1-like"/>
</dbReference>
<dbReference type="EMBL" id="JBHSDK010000013">
    <property type="protein sequence ID" value="MFC4335461.1"/>
    <property type="molecule type" value="Genomic_DNA"/>
</dbReference>
<dbReference type="RefSeq" id="WP_380620324.1">
    <property type="nucleotide sequence ID" value="NZ_JBHSDK010000013.1"/>
</dbReference>
<dbReference type="Gene3D" id="3.40.50.720">
    <property type="entry name" value="NAD(P)-binding Rossmann-like Domain"/>
    <property type="match status" value="1"/>
</dbReference>
<comment type="caution">
    <text evidence="5">The sequence shown here is derived from an EMBL/GenBank/DDBJ whole genome shotgun (WGS) entry which is preliminary data.</text>
</comment>
<protein>
    <submittedName>
        <fullName evidence="5">SDR family oxidoreductase</fullName>
    </submittedName>
</protein>
<dbReference type="PRINTS" id="PR00081">
    <property type="entry name" value="GDHRDH"/>
</dbReference>
<name>A0ABV8TXB3_9ACTN</name>
<evidence type="ECO:0000256" key="1">
    <source>
        <dbReference type="ARBA" id="ARBA00006484"/>
    </source>
</evidence>
<keyword evidence="2" id="KW-0521">NADP</keyword>
<dbReference type="SUPFAM" id="SSF51735">
    <property type="entry name" value="NAD(P)-binding Rossmann-fold domains"/>
    <property type="match status" value="1"/>
</dbReference>
<evidence type="ECO:0000313" key="5">
    <source>
        <dbReference type="EMBL" id="MFC4335461.1"/>
    </source>
</evidence>
<evidence type="ECO:0000256" key="2">
    <source>
        <dbReference type="ARBA" id="ARBA00022857"/>
    </source>
</evidence>
<accession>A0ABV8TXB3</accession>
<evidence type="ECO:0000256" key="4">
    <source>
        <dbReference type="RuleBase" id="RU000363"/>
    </source>
</evidence>
<dbReference type="PANTHER" id="PTHR43490:SF99">
    <property type="entry name" value="SHORT-CHAIN DEHYDROGENASE_REDUCTASE"/>
    <property type="match status" value="1"/>
</dbReference>
<dbReference type="InterPro" id="IPR002347">
    <property type="entry name" value="SDR_fam"/>
</dbReference>
<dbReference type="Proteomes" id="UP001595823">
    <property type="component" value="Unassembled WGS sequence"/>
</dbReference>
<organism evidence="5 6">
    <name type="scientific">Salininema proteolyticum</name>
    <dbReference type="NCBI Taxonomy" id="1607685"/>
    <lineage>
        <taxon>Bacteria</taxon>
        <taxon>Bacillati</taxon>
        <taxon>Actinomycetota</taxon>
        <taxon>Actinomycetes</taxon>
        <taxon>Glycomycetales</taxon>
        <taxon>Glycomycetaceae</taxon>
        <taxon>Salininema</taxon>
    </lineage>
</organism>
<dbReference type="PRINTS" id="PR00080">
    <property type="entry name" value="SDRFAMILY"/>
</dbReference>
<proteinExistence type="inferred from homology"/>
<keyword evidence="6" id="KW-1185">Reference proteome</keyword>
<dbReference type="PANTHER" id="PTHR43490">
    <property type="entry name" value="(+)-NEOMENTHOL DEHYDROGENASE"/>
    <property type="match status" value="1"/>
</dbReference>
<gene>
    <name evidence="5" type="ORF">ACFPET_09650</name>
</gene>